<evidence type="ECO:0000256" key="6">
    <source>
        <dbReference type="PROSITE-ProRule" id="PRU10141"/>
    </source>
</evidence>
<dbReference type="PANTHER" id="PTHR44329:SF298">
    <property type="entry name" value="MIXED LINEAGE KINASE DOMAIN-LIKE PROTEIN"/>
    <property type="match status" value="1"/>
</dbReference>
<dbReference type="InterPro" id="IPR051681">
    <property type="entry name" value="Ser/Thr_Kinases-Pseudokinases"/>
</dbReference>
<evidence type="ECO:0000256" key="4">
    <source>
        <dbReference type="ARBA" id="ARBA00022777"/>
    </source>
</evidence>
<dbReference type="Pfam" id="PF07714">
    <property type="entry name" value="PK_Tyr_Ser-Thr"/>
    <property type="match status" value="1"/>
</dbReference>
<feature type="domain" description="Protein kinase" evidence="8">
    <location>
        <begin position="426"/>
        <end position="682"/>
    </location>
</feature>
<evidence type="ECO:0000256" key="7">
    <source>
        <dbReference type="SAM" id="MobiDB-lite"/>
    </source>
</evidence>
<protein>
    <recommendedName>
        <fullName evidence="8">Protein kinase domain-containing protein</fullName>
    </recommendedName>
</protein>
<dbReference type="SMART" id="SM00220">
    <property type="entry name" value="S_TKc"/>
    <property type="match status" value="1"/>
</dbReference>
<dbReference type="PROSITE" id="PS50011">
    <property type="entry name" value="PROTEIN_KINASE_DOM"/>
    <property type="match status" value="1"/>
</dbReference>
<dbReference type="PANTHER" id="PTHR44329">
    <property type="entry name" value="SERINE/THREONINE-PROTEIN KINASE TNNI3K-RELATED"/>
    <property type="match status" value="1"/>
</dbReference>
<keyword evidence="2" id="KW-0808">Transferase</keyword>
<dbReference type="InterPro" id="IPR055164">
    <property type="entry name" value="EDR1/CTR1/ARMC3-like_pept-like"/>
</dbReference>
<evidence type="ECO:0000313" key="10">
    <source>
        <dbReference type="Proteomes" id="UP001244341"/>
    </source>
</evidence>
<dbReference type="InterPro" id="IPR000719">
    <property type="entry name" value="Prot_kinase_dom"/>
</dbReference>
<dbReference type="InterPro" id="IPR017441">
    <property type="entry name" value="Protein_kinase_ATP_BS"/>
</dbReference>
<dbReference type="InterPro" id="IPR011009">
    <property type="entry name" value="Kinase-like_dom_sf"/>
</dbReference>
<feature type="compositionally biased region" description="Low complexity" evidence="7">
    <location>
        <begin position="330"/>
        <end position="341"/>
    </location>
</feature>
<accession>A0ABY8TTT5</accession>
<proteinExistence type="predicted"/>
<dbReference type="Pfam" id="PF14381">
    <property type="entry name" value="EDR1_CTR1_ARMC3_pept"/>
    <property type="match status" value="1"/>
</dbReference>
<dbReference type="Gene3D" id="1.10.510.10">
    <property type="entry name" value="Transferase(Phosphotransferase) domain 1"/>
    <property type="match status" value="1"/>
</dbReference>
<dbReference type="CDD" id="cd13999">
    <property type="entry name" value="STKc_MAP3K-like"/>
    <property type="match status" value="1"/>
</dbReference>
<feature type="compositionally biased region" description="Low complexity" evidence="7">
    <location>
        <begin position="355"/>
        <end position="377"/>
    </location>
</feature>
<dbReference type="PRINTS" id="PR00109">
    <property type="entry name" value="TYRKINASE"/>
</dbReference>
<keyword evidence="3 6" id="KW-0547">Nucleotide-binding</keyword>
<evidence type="ECO:0000256" key="2">
    <source>
        <dbReference type="ARBA" id="ARBA00022679"/>
    </source>
</evidence>
<sequence>MGIFDKLKKKKKDKADGNPTSTKPKKDKQQQQDSEDFSGSEYTDDDDERVHSFEIGQEDYLVQVALATSAQDYQHQAENGTVAAAAPGASEVSWKYWRDERLDYSDVVADGFHEPLGDFPEVVDKGGFPTLAQLRHVTPFEADAREVIVVNRITDPQLQQAEGEAVAAVAAAAQYGDVQKVQALAAFVAVRLGGPCSDEAALAQRYAAATAPLKEQAKSLILPMGQLLQLRIGAGRHRALLFKALADSMGLPSSIAKGLAHVGSESSAAVCVKVAGSPHHLDLVVAPGLLTPLRAGLPTIPPVNLHSFGAGSSAAAAAQQPMYSSGYGAGPSSNAAAAAADGSGGLQPAPGAHYAYLQQHHQQQPSPQPSLQQQQQQRQHHHQQQQQQQQYVHRQQQQHHHQQPAPHPALSLVAAHAAWEIDPSEISLGQRIGIGSYGEVYKAMWRGTEVAVKRFLEQNLSPQLVQEFKDEVDIMARLRHPNVVLFMGAVMQAHQLAIVTQFIPRGSLFRLLHRSKADLDPRRRLQMALDIARGMNYLHTSTPAIVHRDLKSPNLLVDRDWTVKVCDFGLSRVKSATFLTSKSHGGTPEWMAPEILRNEPSDEKADVYSFGVVLYELVTCSEPWTSLNPMQVVGAVGFAGQRLALPPGLDSQVAGIINSCWASKPADRPSFAQLLERLRAFKELPACPHPPAAAAADDSSGGLAAVAAAARSSSGGGAGGSGGGAGGVARQGSALAAAGSSGVQQQEQPLIML</sequence>
<feature type="compositionally biased region" description="Low complexity" evidence="7">
    <location>
        <begin position="384"/>
        <end position="395"/>
    </location>
</feature>
<feature type="region of interest" description="Disordered" evidence="7">
    <location>
        <begin position="1"/>
        <end position="47"/>
    </location>
</feature>
<name>A0ABY8TTT5_TETOB</name>
<dbReference type="SUPFAM" id="SSF56112">
    <property type="entry name" value="Protein kinase-like (PK-like)"/>
    <property type="match status" value="1"/>
</dbReference>
<evidence type="ECO:0000256" key="5">
    <source>
        <dbReference type="ARBA" id="ARBA00022840"/>
    </source>
</evidence>
<gene>
    <name evidence="9" type="ORF">OEZ85_006215</name>
</gene>
<keyword evidence="10" id="KW-1185">Reference proteome</keyword>
<dbReference type="PROSITE" id="PS00108">
    <property type="entry name" value="PROTEIN_KINASE_ST"/>
    <property type="match status" value="1"/>
</dbReference>
<organism evidence="9 10">
    <name type="scientific">Tetradesmus obliquus</name>
    <name type="common">Green alga</name>
    <name type="synonym">Acutodesmus obliquus</name>
    <dbReference type="NCBI Taxonomy" id="3088"/>
    <lineage>
        <taxon>Eukaryota</taxon>
        <taxon>Viridiplantae</taxon>
        <taxon>Chlorophyta</taxon>
        <taxon>core chlorophytes</taxon>
        <taxon>Chlorophyceae</taxon>
        <taxon>CS clade</taxon>
        <taxon>Sphaeropleales</taxon>
        <taxon>Scenedesmaceae</taxon>
        <taxon>Tetradesmus</taxon>
    </lineage>
</organism>
<reference evidence="9 10" key="1">
    <citation type="submission" date="2023-05" db="EMBL/GenBank/DDBJ databases">
        <title>A 100% complete, gapless, phased diploid assembly of the Scenedesmus obliquus UTEX 3031 genome.</title>
        <authorList>
            <person name="Biondi T.C."/>
            <person name="Hanschen E.R."/>
            <person name="Kwon T."/>
            <person name="Eng W."/>
            <person name="Kruse C.P.S."/>
            <person name="Koehler S.I."/>
            <person name="Kunde Y."/>
            <person name="Gleasner C.D."/>
            <person name="You Mak K.T."/>
            <person name="Polle J."/>
            <person name="Hovde B.T."/>
            <person name="Starkenburg S.R."/>
        </authorList>
    </citation>
    <scope>NUCLEOTIDE SEQUENCE [LARGE SCALE GENOMIC DNA]</scope>
    <source>
        <strain evidence="9 10">DOE0152z</strain>
    </source>
</reference>
<keyword evidence="5 6" id="KW-0067">ATP-binding</keyword>
<feature type="binding site" evidence="6">
    <location>
        <position position="453"/>
    </location>
    <ligand>
        <name>ATP</name>
        <dbReference type="ChEBI" id="CHEBI:30616"/>
    </ligand>
</feature>
<keyword evidence="4" id="KW-0418">Kinase</keyword>
<evidence type="ECO:0000256" key="3">
    <source>
        <dbReference type="ARBA" id="ARBA00022741"/>
    </source>
</evidence>
<evidence type="ECO:0000259" key="8">
    <source>
        <dbReference type="PROSITE" id="PS50011"/>
    </source>
</evidence>
<dbReference type="Proteomes" id="UP001244341">
    <property type="component" value="Chromosome 4b"/>
</dbReference>
<dbReference type="SUPFAM" id="SSF81995">
    <property type="entry name" value="beta-sandwich domain of Sec23/24"/>
    <property type="match status" value="1"/>
</dbReference>
<keyword evidence="1" id="KW-0723">Serine/threonine-protein kinase</keyword>
<feature type="compositionally biased region" description="Acidic residues" evidence="7">
    <location>
        <begin position="33"/>
        <end position="47"/>
    </location>
</feature>
<dbReference type="InterPro" id="IPR008271">
    <property type="entry name" value="Ser/Thr_kinase_AS"/>
</dbReference>
<evidence type="ECO:0000256" key="1">
    <source>
        <dbReference type="ARBA" id="ARBA00022527"/>
    </source>
</evidence>
<dbReference type="PROSITE" id="PS00107">
    <property type="entry name" value="PROTEIN_KINASE_ATP"/>
    <property type="match status" value="1"/>
</dbReference>
<evidence type="ECO:0000313" key="9">
    <source>
        <dbReference type="EMBL" id="WIA12554.1"/>
    </source>
</evidence>
<dbReference type="InterPro" id="IPR001245">
    <property type="entry name" value="Ser-Thr/Tyr_kinase_cat_dom"/>
</dbReference>
<dbReference type="EMBL" id="CP126211">
    <property type="protein sequence ID" value="WIA12554.1"/>
    <property type="molecule type" value="Genomic_DNA"/>
</dbReference>
<feature type="region of interest" description="Disordered" evidence="7">
    <location>
        <begin position="330"/>
        <end position="408"/>
    </location>
</feature>
<dbReference type="Gene3D" id="3.30.200.20">
    <property type="entry name" value="Phosphorylase Kinase, domain 1"/>
    <property type="match status" value="1"/>
</dbReference>